<dbReference type="EMBL" id="CAKLCM010000002">
    <property type="protein sequence ID" value="CAH0525620.1"/>
    <property type="molecule type" value="Genomic_DNA"/>
</dbReference>
<reference evidence="4" key="1">
    <citation type="submission" date="2021-12" db="EMBL/GenBank/DDBJ databases">
        <authorList>
            <person name="Rodrigo-Torres L."/>
            <person name="Arahal R. D."/>
            <person name="Lucena T."/>
        </authorList>
    </citation>
    <scope>NUCLEOTIDE SEQUENCE</scope>
    <source>
        <strain evidence="4">CECT 8226</strain>
    </source>
</reference>
<gene>
    <name evidence="4" type="ORF">VHP8226_01148</name>
</gene>
<dbReference type="InterPro" id="IPR036641">
    <property type="entry name" value="HPT_dom_sf"/>
</dbReference>
<dbReference type="PROSITE" id="PS50894">
    <property type="entry name" value="HPT"/>
    <property type="match status" value="1"/>
</dbReference>
<dbReference type="SUPFAM" id="SSF47226">
    <property type="entry name" value="Histidine-containing phosphotransfer domain, HPT domain"/>
    <property type="match status" value="1"/>
</dbReference>
<dbReference type="Proteomes" id="UP000838160">
    <property type="component" value="Unassembled WGS sequence"/>
</dbReference>
<feature type="domain" description="HPt" evidence="3">
    <location>
        <begin position="14"/>
        <end position="110"/>
    </location>
</feature>
<feature type="modified residue" description="Phosphohistidine" evidence="2">
    <location>
        <position position="53"/>
    </location>
</feature>
<dbReference type="InterPro" id="IPR008207">
    <property type="entry name" value="Sig_transdc_His_kin_Hpt_dom"/>
</dbReference>
<dbReference type="CDD" id="cd00088">
    <property type="entry name" value="HPT"/>
    <property type="match status" value="1"/>
</dbReference>
<dbReference type="Pfam" id="PF01627">
    <property type="entry name" value="Hpt"/>
    <property type="match status" value="1"/>
</dbReference>
<evidence type="ECO:0000313" key="4">
    <source>
        <dbReference type="EMBL" id="CAH0525620.1"/>
    </source>
</evidence>
<evidence type="ECO:0000256" key="2">
    <source>
        <dbReference type="PROSITE-ProRule" id="PRU00110"/>
    </source>
</evidence>
<organism evidence="4 5">
    <name type="scientific">Vibrio hippocampi</name>
    <dbReference type="NCBI Taxonomy" id="654686"/>
    <lineage>
        <taxon>Bacteria</taxon>
        <taxon>Pseudomonadati</taxon>
        <taxon>Pseudomonadota</taxon>
        <taxon>Gammaproteobacteria</taxon>
        <taxon>Vibrionales</taxon>
        <taxon>Vibrionaceae</taxon>
        <taxon>Vibrio</taxon>
    </lineage>
</organism>
<evidence type="ECO:0000313" key="5">
    <source>
        <dbReference type="Proteomes" id="UP000838160"/>
    </source>
</evidence>
<keyword evidence="5" id="KW-1185">Reference proteome</keyword>
<dbReference type="Gene3D" id="1.20.120.160">
    <property type="entry name" value="HPT domain"/>
    <property type="match status" value="1"/>
</dbReference>
<protein>
    <recommendedName>
        <fullName evidence="3">HPt domain-containing protein</fullName>
    </recommendedName>
</protein>
<name>A0ABM8ZG52_9VIBR</name>
<sequence length="111" mass="12579">MIDFDILRSYMDNDDDIIEAVFMAFLEEHDDGAEKIQQLYNNKDWSELFITAHSLKGILASFGEAQAVEKLETIEGITRQNGEPNADDIDYVVKEIATIKQQISDYLGSMA</sequence>
<evidence type="ECO:0000259" key="3">
    <source>
        <dbReference type="PROSITE" id="PS50894"/>
    </source>
</evidence>
<proteinExistence type="predicted"/>
<accession>A0ABM8ZG52</accession>
<comment type="caution">
    <text evidence="4">The sequence shown here is derived from an EMBL/GenBank/DDBJ whole genome shotgun (WGS) entry which is preliminary data.</text>
</comment>
<keyword evidence="1" id="KW-0902">Two-component regulatory system</keyword>
<dbReference type="RefSeq" id="WP_237484139.1">
    <property type="nucleotide sequence ID" value="NZ_CAKLCM010000002.1"/>
</dbReference>
<evidence type="ECO:0000256" key="1">
    <source>
        <dbReference type="ARBA" id="ARBA00023012"/>
    </source>
</evidence>
<keyword evidence="2" id="KW-0597">Phosphoprotein</keyword>